<dbReference type="InterPro" id="IPR036397">
    <property type="entry name" value="RNaseH_sf"/>
</dbReference>
<dbReference type="KEGG" id="nta:107804065"/>
<reference evidence="1" key="1">
    <citation type="submission" date="2025-08" db="UniProtKB">
        <authorList>
            <consortium name="RefSeq"/>
        </authorList>
    </citation>
    <scope>IDENTIFICATION</scope>
</reference>
<dbReference type="OrthoDB" id="1698855at2759"/>
<gene>
    <name evidence="1" type="primary">LOC107804065</name>
</gene>
<dbReference type="PANTHER" id="PTHR48475:SF1">
    <property type="entry name" value="RNASE H TYPE-1 DOMAIN-CONTAINING PROTEIN"/>
    <property type="match status" value="1"/>
</dbReference>
<dbReference type="PANTHER" id="PTHR48475">
    <property type="entry name" value="RIBONUCLEASE H"/>
    <property type="match status" value="1"/>
</dbReference>
<organism evidence="1">
    <name type="scientific">Nicotiana tabacum</name>
    <name type="common">Common tobacco</name>
    <dbReference type="NCBI Taxonomy" id="4097"/>
    <lineage>
        <taxon>Eukaryota</taxon>
        <taxon>Viridiplantae</taxon>
        <taxon>Streptophyta</taxon>
        <taxon>Embryophyta</taxon>
        <taxon>Tracheophyta</taxon>
        <taxon>Spermatophyta</taxon>
        <taxon>Magnoliopsida</taxon>
        <taxon>eudicotyledons</taxon>
        <taxon>Gunneridae</taxon>
        <taxon>Pentapetalae</taxon>
        <taxon>asterids</taxon>
        <taxon>lamiids</taxon>
        <taxon>Solanales</taxon>
        <taxon>Solanaceae</taxon>
        <taxon>Nicotianoideae</taxon>
        <taxon>Nicotianeae</taxon>
        <taxon>Nicotiana</taxon>
    </lineage>
</organism>
<dbReference type="Gene3D" id="3.30.420.10">
    <property type="entry name" value="Ribonuclease H-like superfamily/Ribonuclease H"/>
    <property type="match status" value="1"/>
</dbReference>
<sequence length="118" mass="13870">MAIDQDVEELLIMGDSDLIIGQAQGKWETRDVKLIPYKQHMEDLSKWFKSVEFRQWHEKFSFALLRYRTIVRTSAGATPYLLVYGTEVVIPVEVEIPSLRIIVETEIEDNEWVKTRLE</sequence>
<evidence type="ECO:0008006" key="2">
    <source>
        <dbReference type="Google" id="ProtNLM"/>
    </source>
</evidence>
<dbReference type="RefSeq" id="XP_016483371.1">
    <property type="nucleotide sequence ID" value="XM_016627885.1"/>
</dbReference>
<protein>
    <recommendedName>
        <fullName evidence="2">RNase H type-1 domain-containing protein</fullName>
    </recommendedName>
</protein>
<proteinExistence type="predicted"/>
<accession>A0A1S4B3F2</accession>
<dbReference type="AlphaFoldDB" id="A0A1S4B3F2"/>
<name>A0A1S4B3F2_TOBAC</name>
<evidence type="ECO:0000313" key="1">
    <source>
        <dbReference type="RefSeq" id="XP_016483371.1"/>
    </source>
</evidence>
<dbReference type="GO" id="GO:0003676">
    <property type="term" value="F:nucleic acid binding"/>
    <property type="evidence" value="ECO:0007669"/>
    <property type="project" value="InterPro"/>
</dbReference>
<dbReference type="PaxDb" id="4097-A0A1S4B3F2"/>